<protein>
    <submittedName>
        <fullName evidence="1">Uncharacterized protein</fullName>
    </submittedName>
</protein>
<dbReference type="Proteomes" id="UP000510869">
    <property type="component" value="Chromosome"/>
</dbReference>
<accession>A0A7D6CQK4</accession>
<dbReference type="AlphaFoldDB" id="A0A7D6CQK4"/>
<organism evidence="1 2">
    <name type="scientific">Natrinema zhouii</name>
    <dbReference type="NCBI Taxonomy" id="1710539"/>
    <lineage>
        <taxon>Archaea</taxon>
        <taxon>Methanobacteriati</taxon>
        <taxon>Methanobacteriota</taxon>
        <taxon>Stenosarchaea group</taxon>
        <taxon>Halobacteria</taxon>
        <taxon>Halobacteriales</taxon>
        <taxon>Natrialbaceae</taxon>
        <taxon>Natrinema</taxon>
    </lineage>
</organism>
<gene>
    <name evidence="1" type="ORF">HYG81_15815</name>
</gene>
<dbReference type="EMBL" id="CP059154">
    <property type="protein sequence ID" value="QLK25531.1"/>
    <property type="molecule type" value="Genomic_DNA"/>
</dbReference>
<dbReference type="OrthoDB" id="73567at2157"/>
<reference evidence="1 2" key="1">
    <citation type="submission" date="2020-07" db="EMBL/GenBank/DDBJ databases">
        <title>Natrinema (YPL30) sp. nov. and Haloterrigena xxxxxx (YPL8) sp. nov., isolated from a salt mine.</title>
        <authorList>
            <person name="Cui H."/>
        </authorList>
    </citation>
    <scope>NUCLEOTIDE SEQUENCE [LARGE SCALE GENOMIC DNA]</scope>
    <source>
        <strain evidence="1 2">YPL13</strain>
    </source>
</reference>
<dbReference type="KEGG" id="nay:HYG81_15815"/>
<name>A0A7D6CQK4_9EURY</name>
<evidence type="ECO:0000313" key="1">
    <source>
        <dbReference type="EMBL" id="QLK25531.1"/>
    </source>
</evidence>
<sequence length="45" mass="4954">MDDILHGTLTSSPVFTKAVDLDSVPEGYEAMDEREAIKTLVTLDE</sequence>
<evidence type="ECO:0000313" key="2">
    <source>
        <dbReference type="Proteomes" id="UP000510869"/>
    </source>
</evidence>
<keyword evidence="2" id="KW-1185">Reference proteome</keyword>
<proteinExistence type="predicted"/>